<accession>A0A381S370</accession>
<sequence length="100" mass="10411">VTIYLGLPLPAASSVLPDRQAGHLIAVLFGLATGGVYTASLVTKTAVGSYPAISPLPVFPEKPSAVCFLLHFPSARAAWPLASTLALCCPDFPPAPRIRK</sequence>
<protein>
    <submittedName>
        <fullName evidence="1">Uncharacterized protein</fullName>
    </submittedName>
</protein>
<dbReference type="AlphaFoldDB" id="A0A381S370"/>
<organism evidence="1">
    <name type="scientific">marine metagenome</name>
    <dbReference type="NCBI Taxonomy" id="408172"/>
    <lineage>
        <taxon>unclassified sequences</taxon>
        <taxon>metagenomes</taxon>
        <taxon>ecological metagenomes</taxon>
    </lineage>
</organism>
<feature type="non-terminal residue" evidence="1">
    <location>
        <position position="1"/>
    </location>
</feature>
<evidence type="ECO:0000313" key="1">
    <source>
        <dbReference type="EMBL" id="SUZ98536.1"/>
    </source>
</evidence>
<proteinExistence type="predicted"/>
<reference evidence="1" key="1">
    <citation type="submission" date="2018-05" db="EMBL/GenBank/DDBJ databases">
        <authorList>
            <person name="Lanie J.A."/>
            <person name="Ng W.-L."/>
            <person name="Kazmierczak K.M."/>
            <person name="Andrzejewski T.M."/>
            <person name="Davidsen T.M."/>
            <person name="Wayne K.J."/>
            <person name="Tettelin H."/>
            <person name="Glass J.I."/>
            <person name="Rusch D."/>
            <person name="Podicherti R."/>
            <person name="Tsui H.-C.T."/>
            <person name="Winkler M.E."/>
        </authorList>
    </citation>
    <scope>NUCLEOTIDE SEQUENCE</scope>
</reference>
<dbReference type="EMBL" id="UINC01002613">
    <property type="protein sequence ID" value="SUZ98536.1"/>
    <property type="molecule type" value="Genomic_DNA"/>
</dbReference>
<name>A0A381S370_9ZZZZ</name>
<gene>
    <name evidence="1" type="ORF">METZ01_LOCUS51390</name>
</gene>
<dbReference type="AntiFam" id="ANF00041">
    <property type="entry name" value="Antisense to RNaseP"/>
</dbReference>